<feature type="transmembrane region" description="Helical" evidence="4">
    <location>
        <begin position="30"/>
        <end position="50"/>
    </location>
</feature>
<accession>A0ABR9S201</accession>
<evidence type="ECO:0000313" key="6">
    <source>
        <dbReference type="EMBL" id="MBE7367540.1"/>
    </source>
</evidence>
<feature type="transmembrane region" description="Helical" evidence="4">
    <location>
        <begin position="230"/>
        <end position="249"/>
    </location>
</feature>
<feature type="transmembrane region" description="Helical" evidence="4">
    <location>
        <begin position="320"/>
        <end position="343"/>
    </location>
</feature>
<organism evidence="6 7">
    <name type="scientific">Ramlibacter pallidus</name>
    <dbReference type="NCBI Taxonomy" id="2780087"/>
    <lineage>
        <taxon>Bacteria</taxon>
        <taxon>Pseudomonadati</taxon>
        <taxon>Pseudomonadota</taxon>
        <taxon>Betaproteobacteria</taxon>
        <taxon>Burkholderiales</taxon>
        <taxon>Comamonadaceae</taxon>
        <taxon>Ramlibacter</taxon>
    </lineage>
</organism>
<proteinExistence type="predicted"/>
<gene>
    <name evidence="6" type="ORF">IM787_08185</name>
</gene>
<feature type="transmembrane region" description="Helical" evidence="4">
    <location>
        <begin position="285"/>
        <end position="308"/>
    </location>
</feature>
<keyword evidence="3 4" id="KW-0472">Membrane</keyword>
<dbReference type="PANTHER" id="PTHR23531">
    <property type="entry name" value="QUINOLENE RESISTANCE PROTEIN NORA"/>
    <property type="match status" value="1"/>
</dbReference>
<dbReference type="Pfam" id="PF07690">
    <property type="entry name" value="MFS_1"/>
    <property type="match status" value="1"/>
</dbReference>
<feature type="transmembrane region" description="Helical" evidence="4">
    <location>
        <begin position="129"/>
        <end position="154"/>
    </location>
</feature>
<feature type="transmembrane region" description="Helical" evidence="4">
    <location>
        <begin position="261"/>
        <end position="279"/>
    </location>
</feature>
<feature type="transmembrane region" description="Helical" evidence="4">
    <location>
        <begin position="349"/>
        <end position="369"/>
    </location>
</feature>
<dbReference type="InterPro" id="IPR020846">
    <property type="entry name" value="MFS_dom"/>
</dbReference>
<reference evidence="6 7" key="1">
    <citation type="submission" date="2020-10" db="EMBL/GenBank/DDBJ databases">
        <title>Ramlibacter sp. HM2 16S ribosomal RNA gene Genome sequencing and assembly.</title>
        <authorList>
            <person name="Kang M."/>
        </authorList>
    </citation>
    <scope>NUCLEOTIDE SEQUENCE [LARGE SCALE GENOMIC DNA]</scope>
    <source>
        <strain evidence="6 7">HM2</strain>
    </source>
</reference>
<evidence type="ECO:0000256" key="1">
    <source>
        <dbReference type="ARBA" id="ARBA00022692"/>
    </source>
</evidence>
<dbReference type="InterPro" id="IPR036259">
    <property type="entry name" value="MFS_trans_sf"/>
</dbReference>
<dbReference type="Proteomes" id="UP000806285">
    <property type="component" value="Unassembled WGS sequence"/>
</dbReference>
<dbReference type="InterPro" id="IPR052714">
    <property type="entry name" value="MFS_Exporter"/>
</dbReference>
<dbReference type="InterPro" id="IPR011701">
    <property type="entry name" value="MFS"/>
</dbReference>
<feature type="transmembrane region" description="Helical" evidence="4">
    <location>
        <begin position="160"/>
        <end position="181"/>
    </location>
</feature>
<feature type="domain" description="Major facilitator superfamily (MFS) profile" evidence="5">
    <location>
        <begin position="168"/>
        <end position="372"/>
    </location>
</feature>
<feature type="transmembrane region" description="Helical" evidence="4">
    <location>
        <begin position="92"/>
        <end position="117"/>
    </location>
</feature>
<dbReference type="PROSITE" id="PS50850">
    <property type="entry name" value="MFS"/>
    <property type="match status" value="1"/>
</dbReference>
<protein>
    <submittedName>
        <fullName evidence="6">MFS transporter</fullName>
    </submittedName>
</protein>
<feature type="transmembrane region" description="Helical" evidence="4">
    <location>
        <begin position="202"/>
        <end position="224"/>
    </location>
</feature>
<evidence type="ECO:0000256" key="4">
    <source>
        <dbReference type="SAM" id="Phobius"/>
    </source>
</evidence>
<keyword evidence="2 4" id="KW-1133">Transmembrane helix</keyword>
<evidence type="ECO:0000259" key="5">
    <source>
        <dbReference type="PROSITE" id="PS50850"/>
    </source>
</evidence>
<dbReference type="PANTHER" id="PTHR23531:SF1">
    <property type="entry name" value="QUINOLENE RESISTANCE PROTEIN NORA"/>
    <property type="match status" value="1"/>
</dbReference>
<feature type="transmembrane region" description="Helical" evidence="4">
    <location>
        <begin position="62"/>
        <end position="80"/>
    </location>
</feature>
<keyword evidence="1 4" id="KW-0812">Transmembrane</keyword>
<dbReference type="Gene3D" id="1.20.1250.20">
    <property type="entry name" value="MFS general substrate transporter like domains"/>
    <property type="match status" value="1"/>
</dbReference>
<name>A0ABR9S201_9BURK</name>
<evidence type="ECO:0000256" key="2">
    <source>
        <dbReference type="ARBA" id="ARBA00022989"/>
    </source>
</evidence>
<comment type="caution">
    <text evidence="6">The sequence shown here is derived from an EMBL/GenBank/DDBJ whole genome shotgun (WGS) entry which is preliminary data.</text>
</comment>
<dbReference type="SUPFAM" id="SSF103473">
    <property type="entry name" value="MFS general substrate transporter"/>
    <property type="match status" value="1"/>
</dbReference>
<dbReference type="EMBL" id="JADDIV010000002">
    <property type="protein sequence ID" value="MBE7367540.1"/>
    <property type="molecule type" value="Genomic_DNA"/>
</dbReference>
<keyword evidence="7" id="KW-1185">Reference proteome</keyword>
<evidence type="ECO:0000313" key="7">
    <source>
        <dbReference type="Proteomes" id="UP000806285"/>
    </source>
</evidence>
<evidence type="ECO:0000256" key="3">
    <source>
        <dbReference type="ARBA" id="ARBA00023136"/>
    </source>
</evidence>
<sequence length="372" mass="37100">MVIVFAGLTATGMALPVVPRHVHDTLGQGTVMVGFVMGVQYLSSVFARMWAGGTADTRGPRLAVLCGFGASCGVGLLYLASVHATDSQRGALGLVLAARMLTGVAESFIVTGSMAWASARLGPAHTGKVIGWIGMAVFAGLGASAPLGTAIYAALGFGGVAVAVLATALAGLAFASFVAGVTPSPLPKLSPLRVLGVVKLPGFGLTLCSLGFAMITAFAVLLFAQRGWGGGALAVTSMGVGFIIGRLLFGHLPDRVGGARVSFACVLVEAVGLAMIWLAPHPALAWAGAALVGGGYGLAFQGLGVEAVRRAPPQSRGSAMGAYIVFQDVAMGLAPPLGGLLAAGAGLEAVYLAAALGAVGSAAVAWTLMRRS</sequence>